<dbReference type="Proteomes" id="UP001344658">
    <property type="component" value="Unassembled WGS sequence"/>
</dbReference>
<dbReference type="PANTHER" id="PTHR36503">
    <property type="entry name" value="BLR2520 PROTEIN"/>
    <property type="match status" value="1"/>
</dbReference>
<name>A0ABU7P9W7_9ACTN</name>
<comment type="caution">
    <text evidence="2">The sequence shown here is derived from an EMBL/GenBank/DDBJ whole genome shotgun (WGS) entry which is preliminary data.</text>
</comment>
<evidence type="ECO:0000259" key="1">
    <source>
        <dbReference type="PROSITE" id="PS51819"/>
    </source>
</evidence>
<dbReference type="PROSITE" id="PS51819">
    <property type="entry name" value="VOC"/>
    <property type="match status" value="1"/>
</dbReference>
<sequence>MIKALSEIEVITLFVEDISAAKTFYTEVFGLEVIYQDDVSAVVKLNNLMINLLAVSEAHGLIAPAGVAGSGTGARALLTINVKDANAVAAELEQHGVKLINGPVDQPWGRRTAAFADPAGNLWEIAQEISQD</sequence>
<dbReference type="SUPFAM" id="SSF54593">
    <property type="entry name" value="Glyoxalase/Bleomycin resistance protein/Dihydroxybiphenyl dioxygenase"/>
    <property type="match status" value="1"/>
</dbReference>
<dbReference type="InterPro" id="IPR004360">
    <property type="entry name" value="Glyas_Fos-R_dOase_dom"/>
</dbReference>
<evidence type="ECO:0000313" key="2">
    <source>
        <dbReference type="EMBL" id="MEE4542458.1"/>
    </source>
</evidence>
<dbReference type="InterPro" id="IPR029068">
    <property type="entry name" value="Glyas_Bleomycin-R_OHBP_Dase"/>
</dbReference>
<feature type="domain" description="VOC" evidence="1">
    <location>
        <begin position="7"/>
        <end position="128"/>
    </location>
</feature>
<keyword evidence="3" id="KW-1185">Reference proteome</keyword>
<organism evidence="2 3">
    <name type="scientific">Actinacidiphila polyblastidii</name>
    <dbReference type="NCBI Taxonomy" id="3110430"/>
    <lineage>
        <taxon>Bacteria</taxon>
        <taxon>Bacillati</taxon>
        <taxon>Actinomycetota</taxon>
        <taxon>Actinomycetes</taxon>
        <taxon>Kitasatosporales</taxon>
        <taxon>Streptomycetaceae</taxon>
        <taxon>Actinacidiphila</taxon>
    </lineage>
</organism>
<dbReference type="EMBL" id="JAZEWV010000006">
    <property type="protein sequence ID" value="MEE4542458.1"/>
    <property type="molecule type" value="Genomic_DNA"/>
</dbReference>
<proteinExistence type="predicted"/>
<evidence type="ECO:0000313" key="3">
    <source>
        <dbReference type="Proteomes" id="UP001344658"/>
    </source>
</evidence>
<accession>A0ABU7P9W7</accession>
<protein>
    <submittedName>
        <fullName evidence="2">VOC family protein</fullName>
    </submittedName>
</protein>
<dbReference type="PANTHER" id="PTHR36503:SF3">
    <property type="entry name" value="BLR0126 PROTEIN"/>
    <property type="match status" value="1"/>
</dbReference>
<gene>
    <name evidence="2" type="ORF">V2S66_10845</name>
</gene>
<dbReference type="InterPro" id="IPR037523">
    <property type="entry name" value="VOC_core"/>
</dbReference>
<dbReference type="Gene3D" id="3.10.180.10">
    <property type="entry name" value="2,3-Dihydroxybiphenyl 1,2-Dioxygenase, domain 1"/>
    <property type="match status" value="1"/>
</dbReference>
<reference evidence="2 3" key="1">
    <citation type="submission" date="2023-12" db="EMBL/GenBank/DDBJ databases">
        <title>Streptomyces sp. V4-01.</title>
        <authorList>
            <person name="Somphong A."/>
            <person name="Phongsopitanun W."/>
        </authorList>
    </citation>
    <scope>NUCLEOTIDE SEQUENCE [LARGE SCALE GENOMIC DNA]</scope>
    <source>
        <strain evidence="2 3">V4-01</strain>
    </source>
</reference>
<dbReference type="Pfam" id="PF00903">
    <property type="entry name" value="Glyoxalase"/>
    <property type="match status" value="1"/>
</dbReference>
<dbReference type="RefSeq" id="WP_330794387.1">
    <property type="nucleotide sequence ID" value="NZ_JAZEWV010000006.1"/>
</dbReference>